<keyword evidence="1" id="KW-0812">Transmembrane</keyword>
<dbReference type="InterPro" id="IPR039426">
    <property type="entry name" value="TonB-dep_rcpt-like"/>
</dbReference>
<dbReference type="PROSITE" id="PS52016">
    <property type="entry name" value="TONB_DEPENDENT_REC_3"/>
    <property type="match status" value="1"/>
</dbReference>
<dbReference type="Gene3D" id="2.170.130.10">
    <property type="entry name" value="TonB-dependent receptor, plug domain"/>
    <property type="match status" value="1"/>
</dbReference>
<proteinExistence type="inferred from homology"/>
<comment type="subcellular location">
    <subcellularLocation>
        <location evidence="1">Cell outer membrane</location>
        <topology evidence="1">Multi-pass membrane protein</topology>
    </subcellularLocation>
</comment>
<dbReference type="SUPFAM" id="SSF49464">
    <property type="entry name" value="Carboxypeptidase regulatory domain-like"/>
    <property type="match status" value="1"/>
</dbReference>
<dbReference type="InterPro" id="IPR008969">
    <property type="entry name" value="CarboxyPept-like_regulatory"/>
</dbReference>
<dbReference type="Pfam" id="PF13715">
    <property type="entry name" value="CarbopepD_reg_2"/>
    <property type="match status" value="1"/>
</dbReference>
<dbReference type="InterPro" id="IPR012910">
    <property type="entry name" value="Plug_dom"/>
</dbReference>
<evidence type="ECO:0000313" key="3">
    <source>
        <dbReference type="EMBL" id="SBW03508.1"/>
    </source>
</evidence>
<dbReference type="NCBIfam" id="TIGR04057">
    <property type="entry name" value="SusC_RagA_signa"/>
    <property type="match status" value="1"/>
</dbReference>
<accession>A0A212JVV7</accession>
<keyword evidence="1" id="KW-1134">Transmembrane beta strand</keyword>
<dbReference type="GO" id="GO:0009279">
    <property type="term" value="C:cell outer membrane"/>
    <property type="evidence" value="ECO:0007669"/>
    <property type="project" value="UniProtKB-SubCell"/>
</dbReference>
<gene>
    <name evidence="3" type="ORF">KL86DYS1_30594</name>
</gene>
<keyword evidence="1" id="KW-0998">Cell outer membrane</keyword>
<evidence type="ECO:0000256" key="1">
    <source>
        <dbReference type="PROSITE-ProRule" id="PRU01360"/>
    </source>
</evidence>
<keyword evidence="1" id="KW-0813">Transport</keyword>
<protein>
    <submittedName>
        <fullName evidence="3">SusC/RagA family TonB-linked outer membrane protein</fullName>
    </submittedName>
</protein>
<dbReference type="SUPFAM" id="SSF56935">
    <property type="entry name" value="Porins"/>
    <property type="match status" value="1"/>
</dbReference>
<comment type="similarity">
    <text evidence="1">Belongs to the TonB-dependent receptor family.</text>
</comment>
<reference evidence="3" key="1">
    <citation type="submission" date="2016-04" db="EMBL/GenBank/DDBJ databases">
        <authorList>
            <person name="Evans L.H."/>
            <person name="Alamgir A."/>
            <person name="Owens N."/>
            <person name="Weber N.D."/>
            <person name="Virtaneva K."/>
            <person name="Barbian K."/>
            <person name="Babar A."/>
            <person name="Rosenke K."/>
        </authorList>
    </citation>
    <scope>NUCLEOTIDE SEQUENCE</scope>
    <source>
        <strain evidence="3">86-1</strain>
    </source>
</reference>
<organism evidence="3">
    <name type="scientific">uncultured Dysgonomonas sp</name>
    <dbReference type="NCBI Taxonomy" id="206096"/>
    <lineage>
        <taxon>Bacteria</taxon>
        <taxon>Pseudomonadati</taxon>
        <taxon>Bacteroidota</taxon>
        <taxon>Bacteroidia</taxon>
        <taxon>Bacteroidales</taxon>
        <taxon>Dysgonomonadaceae</taxon>
        <taxon>Dysgonomonas</taxon>
        <taxon>environmental samples</taxon>
    </lineage>
</organism>
<sequence>MFFSPLSSQNQSSNNQIQIDGILMDEHGEPLIGATVLLKDNPNVGVTTDVDGRFSFGNIPANSDIIFRYTGYEDLVRTFSKSESRLRIGLKVKTTLMNDVVITGRGTARKVSVTGSITTVEVDDLQVPNVSLTNMLAGRVPGIIAVQRSGQPGRGSNSEFWVNGISTFGANASALVLIDGVEGDLNDVDPADIESFSVLKDASATAVYGVRGANGVVVVTTKRGKAGELKINFKANLTMSQSAREQKYVGAADYARLANEACFNRDLTPIYTNAQIRLFETGLDPDLYPDVNWADEILKDRTYNSQQFLSVSGGGENSRYYLSIGHTNQTGIFKQDKSANKYDSNLDWHKYNFRANVDANLTKSTLLGLNIETIMTTDYGPNIGDSNDLWKQQAMLPPGLIPVRFSTGELSGIGIQADQMTPYVLLNHSGYKKQKDVRSKVVLSLNQKLDMLTEGLSFTALYSITHYNAVIETREKRPELYRSNGRNNDGSLRLVRTADLVQPKPGKSSATWRSDYMEASLHYNRLFGDHRIGGLLHAYRQEDTNSDNNGNFDAVIPVRYQTISGRVTYGFKDTYLAEFNIGYSGSENFKPGHQYGWFPAPSIGWIPTNYEFMKENVPFLSFLKLRASYGIVGNSKIENRRFPYLSVIQSGSSSWGSSWIEGTASSDNITWEKTKKTNLGLDAKLLNESIDITADFFRSKVEGIFQERQNIPNEVGAGVPMGNVGSMKSWGMSGNIAWTQTINKDMFFTLRSNLTFSRNEVTHYEQAGVNYPYQSFVGYPWDVKRGLVALGLFKDEDDIRSSPKQEFGSEIRPGDIKYQDVNGDGIINNEDQVPLSYANVPQLQYGFAASYTWKNLSVSAFFNGVSRVNFFYGGPGYYPFESGDRGNVLTIVNNQNDRWIPSEYSGNPSTENPNARFPRLTYGRNDNNNRASTFWLADGRYLRLKNVEVSYSLPSKWLKNIYVKSATISLIGDNLAVWDKVKLWDPETASGNGTAYPLQRTYTIQLNLNF</sequence>
<dbReference type="NCBIfam" id="TIGR04056">
    <property type="entry name" value="OMP_RagA_SusC"/>
    <property type="match status" value="1"/>
</dbReference>
<dbReference type="FunFam" id="2.170.130.10:FF:000003">
    <property type="entry name" value="SusC/RagA family TonB-linked outer membrane protein"/>
    <property type="match status" value="1"/>
</dbReference>
<feature type="domain" description="TonB-dependent receptor plug" evidence="2">
    <location>
        <begin position="110"/>
        <end position="216"/>
    </location>
</feature>
<dbReference type="InterPro" id="IPR037066">
    <property type="entry name" value="Plug_dom_sf"/>
</dbReference>
<keyword evidence="1" id="KW-0472">Membrane</keyword>
<dbReference type="Gene3D" id="2.60.40.1120">
    <property type="entry name" value="Carboxypeptidase-like, regulatory domain"/>
    <property type="match status" value="1"/>
</dbReference>
<name>A0A212JVV7_9BACT</name>
<evidence type="ECO:0000259" key="2">
    <source>
        <dbReference type="Pfam" id="PF07715"/>
    </source>
</evidence>
<dbReference type="InterPro" id="IPR023996">
    <property type="entry name" value="TonB-dep_OMP_SusC/RagA"/>
</dbReference>
<dbReference type="AlphaFoldDB" id="A0A212JVV7"/>
<dbReference type="InterPro" id="IPR023997">
    <property type="entry name" value="TonB-dep_OMP_SusC/RagA_CS"/>
</dbReference>
<dbReference type="EMBL" id="FLUM01000003">
    <property type="protein sequence ID" value="SBW03508.1"/>
    <property type="molecule type" value="Genomic_DNA"/>
</dbReference>
<dbReference type="Pfam" id="PF07715">
    <property type="entry name" value="Plug"/>
    <property type="match status" value="1"/>
</dbReference>